<evidence type="ECO:0000313" key="1">
    <source>
        <dbReference type="EMBL" id="KAK2553416.1"/>
    </source>
</evidence>
<sequence>MNLITISIDNSHNMASLKFIHTSADKSRKEVLTPKKIKKVHFWPHVEIEERETPLDACINNDCNQSSQFGFDSDHLIAVTSNFIIYGCSRAFIQCSVIRLLVTSVHTSYLTALYTAIFGCEN</sequence>
<proteinExistence type="predicted"/>
<dbReference type="Proteomes" id="UP001249851">
    <property type="component" value="Unassembled WGS sequence"/>
</dbReference>
<reference evidence="1" key="1">
    <citation type="journal article" date="2023" name="G3 (Bethesda)">
        <title>Whole genome assembly and annotation of the endangered Caribbean coral Acropora cervicornis.</title>
        <authorList>
            <person name="Selwyn J.D."/>
            <person name="Vollmer S.V."/>
        </authorList>
    </citation>
    <scope>NUCLEOTIDE SEQUENCE</scope>
    <source>
        <strain evidence="1">K2</strain>
    </source>
</reference>
<dbReference type="AlphaFoldDB" id="A0AAD9Q2Z7"/>
<evidence type="ECO:0000313" key="2">
    <source>
        <dbReference type="Proteomes" id="UP001249851"/>
    </source>
</evidence>
<protein>
    <submittedName>
        <fullName evidence="1">Uncharacterized protein</fullName>
    </submittedName>
</protein>
<organism evidence="1 2">
    <name type="scientific">Acropora cervicornis</name>
    <name type="common">Staghorn coral</name>
    <dbReference type="NCBI Taxonomy" id="6130"/>
    <lineage>
        <taxon>Eukaryota</taxon>
        <taxon>Metazoa</taxon>
        <taxon>Cnidaria</taxon>
        <taxon>Anthozoa</taxon>
        <taxon>Hexacorallia</taxon>
        <taxon>Scleractinia</taxon>
        <taxon>Astrocoeniina</taxon>
        <taxon>Acroporidae</taxon>
        <taxon>Acropora</taxon>
    </lineage>
</organism>
<name>A0AAD9Q2Z7_ACRCE</name>
<keyword evidence="2" id="KW-1185">Reference proteome</keyword>
<comment type="caution">
    <text evidence="1">The sequence shown here is derived from an EMBL/GenBank/DDBJ whole genome shotgun (WGS) entry which is preliminary data.</text>
</comment>
<dbReference type="EMBL" id="JARQWQ010000077">
    <property type="protein sequence ID" value="KAK2553416.1"/>
    <property type="molecule type" value="Genomic_DNA"/>
</dbReference>
<reference evidence="1" key="2">
    <citation type="journal article" date="2023" name="Science">
        <title>Genomic signatures of disease resistance in endangered staghorn corals.</title>
        <authorList>
            <person name="Vollmer S.V."/>
            <person name="Selwyn J.D."/>
            <person name="Despard B.A."/>
            <person name="Roesel C.L."/>
        </authorList>
    </citation>
    <scope>NUCLEOTIDE SEQUENCE</scope>
    <source>
        <strain evidence="1">K2</strain>
    </source>
</reference>
<accession>A0AAD9Q2Z7</accession>
<gene>
    <name evidence="1" type="ORF">P5673_025164</name>
</gene>